<dbReference type="SFLD" id="SFLDS00003">
    <property type="entry name" value="Haloacid_Dehalogenase"/>
    <property type="match status" value="1"/>
</dbReference>
<dbReference type="InterPro" id="IPR023198">
    <property type="entry name" value="PGP-like_dom2"/>
</dbReference>
<reference evidence="1 2" key="1">
    <citation type="submission" date="2018-06" db="EMBL/GenBank/DDBJ databases">
        <title>The draft genome sequence of Crocinitomix sp. SM1701.</title>
        <authorList>
            <person name="Zhang X."/>
        </authorList>
    </citation>
    <scope>NUCLEOTIDE SEQUENCE [LARGE SCALE GENOMIC DNA]</scope>
    <source>
        <strain evidence="1 2">SM1701</strain>
    </source>
</reference>
<proteinExistence type="predicted"/>
<dbReference type="InterPro" id="IPR036412">
    <property type="entry name" value="HAD-like_sf"/>
</dbReference>
<dbReference type="InterPro" id="IPR006439">
    <property type="entry name" value="HAD-SF_hydro_IA"/>
</dbReference>
<dbReference type="PANTHER" id="PTHR18901:SF38">
    <property type="entry name" value="PSEUDOURIDINE-5'-PHOSPHATASE"/>
    <property type="match status" value="1"/>
</dbReference>
<comment type="caution">
    <text evidence="1">The sequence shown here is derived from an EMBL/GenBank/DDBJ whole genome shotgun (WGS) entry which is preliminary data.</text>
</comment>
<dbReference type="EMBL" id="QKSB01000009">
    <property type="protein sequence ID" value="PZE16358.1"/>
    <property type="molecule type" value="Genomic_DNA"/>
</dbReference>
<dbReference type="InterPro" id="IPR023214">
    <property type="entry name" value="HAD_sf"/>
</dbReference>
<dbReference type="SFLD" id="SFLDG01135">
    <property type="entry name" value="C1.5.6:_HAD__Beta-PGM__Phospha"/>
    <property type="match status" value="1"/>
</dbReference>
<dbReference type="PRINTS" id="PR00413">
    <property type="entry name" value="HADHALOGNASE"/>
</dbReference>
<dbReference type="SFLD" id="SFLDG01129">
    <property type="entry name" value="C1.5:_HAD__Beta-PGM__Phosphata"/>
    <property type="match status" value="1"/>
</dbReference>
<keyword evidence="2" id="KW-1185">Reference proteome</keyword>
<dbReference type="AlphaFoldDB" id="A0A2W1NP25"/>
<dbReference type="InterPro" id="IPR041492">
    <property type="entry name" value="HAD_2"/>
</dbReference>
<accession>A0A2W1NP25</accession>
<dbReference type="Gene3D" id="3.40.50.1000">
    <property type="entry name" value="HAD superfamily/HAD-like"/>
    <property type="match status" value="1"/>
</dbReference>
<dbReference type="NCBIfam" id="NF008087">
    <property type="entry name" value="PRK10826.1"/>
    <property type="match status" value="1"/>
</dbReference>
<dbReference type="NCBIfam" id="TIGR01509">
    <property type="entry name" value="HAD-SF-IA-v3"/>
    <property type="match status" value="1"/>
</dbReference>
<evidence type="ECO:0000313" key="1">
    <source>
        <dbReference type="EMBL" id="PZE16358.1"/>
    </source>
</evidence>
<dbReference type="OrthoDB" id="9797743at2"/>
<dbReference type="SUPFAM" id="SSF56784">
    <property type="entry name" value="HAD-like"/>
    <property type="match status" value="1"/>
</dbReference>
<protein>
    <submittedName>
        <fullName evidence="1">Hexitol phosphatase HxpB</fullName>
    </submittedName>
</protein>
<dbReference type="RefSeq" id="WP_111064056.1">
    <property type="nucleotide sequence ID" value="NZ_JBHUCU010000006.1"/>
</dbReference>
<sequence length="219" mass="24086">MKAVIFDMDGVLIDSEPLWKIAEVKGFGKVGLDLTQTDCEETVGLRIDEVVKMWYKKAKWEGPTCEAVTIDIVHILMEEINKNGVALPGVVETLDKCKAAGLKIGLATSSFHAIIETVLEKLDIGHYFDVVQSAEFEKWGKPHPGVFLTTAEQLNVDPLECLVIEDSLNGVIAGKAARMKVIAVPELSHAPNKKLILADQIIDSLTDFNLEDARKLFDA</sequence>
<organism evidence="1 2">
    <name type="scientific">Putridiphycobacter roseus</name>
    <dbReference type="NCBI Taxonomy" id="2219161"/>
    <lineage>
        <taxon>Bacteria</taxon>
        <taxon>Pseudomonadati</taxon>
        <taxon>Bacteroidota</taxon>
        <taxon>Flavobacteriia</taxon>
        <taxon>Flavobacteriales</taxon>
        <taxon>Crocinitomicaceae</taxon>
        <taxon>Putridiphycobacter</taxon>
    </lineage>
</organism>
<gene>
    <name evidence="1" type="ORF">DNU06_13680</name>
</gene>
<dbReference type="Gene3D" id="1.10.150.240">
    <property type="entry name" value="Putative phosphatase, domain 2"/>
    <property type="match status" value="1"/>
</dbReference>
<dbReference type="Proteomes" id="UP000249248">
    <property type="component" value="Unassembled WGS sequence"/>
</dbReference>
<dbReference type="PANTHER" id="PTHR18901">
    <property type="entry name" value="2-DEOXYGLUCOSE-6-PHOSPHATE PHOSPHATASE 2"/>
    <property type="match status" value="1"/>
</dbReference>
<name>A0A2W1NP25_9FLAO</name>
<evidence type="ECO:0000313" key="2">
    <source>
        <dbReference type="Proteomes" id="UP000249248"/>
    </source>
</evidence>
<dbReference type="Pfam" id="PF13419">
    <property type="entry name" value="HAD_2"/>
    <property type="match status" value="1"/>
</dbReference>